<name>A0A914R9G8_PAREQ</name>
<evidence type="ECO:0000313" key="2">
    <source>
        <dbReference type="WBParaSite" id="PEQ_0000330701-mRNA-1"/>
    </source>
</evidence>
<proteinExistence type="predicted"/>
<keyword evidence="1" id="KW-1185">Reference proteome</keyword>
<dbReference type="WBParaSite" id="PEQ_0000330701-mRNA-1">
    <property type="protein sequence ID" value="PEQ_0000330701-mRNA-1"/>
    <property type="gene ID" value="PEQ_0000330701"/>
</dbReference>
<reference evidence="2" key="1">
    <citation type="submission" date="2022-11" db="UniProtKB">
        <authorList>
            <consortium name="WormBaseParasite"/>
        </authorList>
    </citation>
    <scope>IDENTIFICATION</scope>
</reference>
<protein>
    <submittedName>
        <fullName evidence="2">Uncharacterized protein</fullName>
    </submittedName>
</protein>
<organism evidence="1 2">
    <name type="scientific">Parascaris equorum</name>
    <name type="common">Equine roundworm</name>
    <dbReference type="NCBI Taxonomy" id="6256"/>
    <lineage>
        <taxon>Eukaryota</taxon>
        <taxon>Metazoa</taxon>
        <taxon>Ecdysozoa</taxon>
        <taxon>Nematoda</taxon>
        <taxon>Chromadorea</taxon>
        <taxon>Rhabditida</taxon>
        <taxon>Spirurina</taxon>
        <taxon>Ascaridomorpha</taxon>
        <taxon>Ascaridoidea</taxon>
        <taxon>Ascarididae</taxon>
        <taxon>Parascaris</taxon>
    </lineage>
</organism>
<sequence>LILESRTFQKREHVDLRNIDLTIRRDGTSSVTQKTAAELAFEKRQKANQVCLLFYGCFPQISSLYNGVEGFFTRVLFIPRIHFASLTLLEQLVLLQCSCLNSYDELYSSSSGNTLITVKC</sequence>
<dbReference type="AlphaFoldDB" id="A0A914R9G8"/>
<evidence type="ECO:0000313" key="1">
    <source>
        <dbReference type="Proteomes" id="UP000887564"/>
    </source>
</evidence>
<dbReference type="Proteomes" id="UP000887564">
    <property type="component" value="Unplaced"/>
</dbReference>
<accession>A0A914R9G8</accession>